<dbReference type="GO" id="GO:0022857">
    <property type="term" value="F:transmembrane transporter activity"/>
    <property type="evidence" value="ECO:0007669"/>
    <property type="project" value="InterPro"/>
</dbReference>
<evidence type="ECO:0000256" key="5">
    <source>
        <dbReference type="ARBA" id="ARBA00023136"/>
    </source>
</evidence>
<dbReference type="PANTHER" id="PTHR43370:SF2">
    <property type="entry name" value="ABC TRANSPORTER PERMEASE PROTEIN"/>
    <property type="match status" value="1"/>
</dbReference>
<feature type="transmembrane region" description="Helical" evidence="6">
    <location>
        <begin position="255"/>
        <end position="281"/>
    </location>
</feature>
<evidence type="ECO:0000256" key="6">
    <source>
        <dbReference type="SAM" id="Phobius"/>
    </source>
</evidence>
<gene>
    <name evidence="7" type="ORF">NPRO_24410</name>
</gene>
<feature type="transmembrane region" description="Helical" evidence="6">
    <location>
        <begin position="174"/>
        <end position="196"/>
    </location>
</feature>
<sequence length="287" mass="29854">MSELLLLLQFSVPVGLAALGETLTQRAGLINIGLEGTMLIGAYAGMFATHLTGNPWLGVAVGGLAGLLLSLVFGLFTITLLVDQVVTGAAISLLALGVTGAHFRSQFGESGVLLSVPKIPNWQGVDWVLLATLLAVPVVYVLLFKTPWGLGVRACGEEPAAADALGWDVARLRFQALALGGVLGGIAGAYLSLGIVGSFSENMTGGRGFVAIAMVTFARWNPLFVIGAALLMGYLDSLQYAFQAKGWNLPYQLFIAMPYGVALLVLIAVGKGTAAPAALGVPFRRPK</sequence>
<protein>
    <submittedName>
        <fullName evidence="7">ABC transporter permease</fullName>
    </submittedName>
</protein>
<comment type="subcellular location">
    <subcellularLocation>
        <location evidence="1">Cell membrane</location>
        <topology evidence="1">Multi-pass membrane protein</topology>
    </subcellularLocation>
</comment>
<feature type="transmembrane region" description="Helical" evidence="6">
    <location>
        <begin position="124"/>
        <end position="143"/>
    </location>
</feature>
<keyword evidence="3 6" id="KW-0812">Transmembrane</keyword>
<dbReference type="GO" id="GO:0005886">
    <property type="term" value="C:plasma membrane"/>
    <property type="evidence" value="ECO:0007669"/>
    <property type="project" value="UniProtKB-SubCell"/>
</dbReference>
<dbReference type="InterPro" id="IPR001851">
    <property type="entry name" value="ABC_transp_permease"/>
</dbReference>
<organism evidence="7 8">
    <name type="scientific">Candidatus Nitrosymbiomonas proteolyticus</name>
    <dbReference type="NCBI Taxonomy" id="2608984"/>
    <lineage>
        <taxon>Bacteria</taxon>
        <taxon>Bacillati</taxon>
        <taxon>Armatimonadota</taxon>
        <taxon>Armatimonadota incertae sedis</taxon>
        <taxon>Candidatus Nitrosymbiomonas</taxon>
    </lineage>
</organism>
<evidence type="ECO:0000256" key="1">
    <source>
        <dbReference type="ARBA" id="ARBA00004651"/>
    </source>
</evidence>
<accession>A0A809S6R0</accession>
<keyword evidence="5 6" id="KW-0472">Membrane</keyword>
<keyword evidence="4 6" id="KW-1133">Transmembrane helix</keyword>
<proteinExistence type="predicted"/>
<feature type="transmembrane region" description="Helical" evidence="6">
    <location>
        <begin position="27"/>
        <end position="49"/>
    </location>
</feature>
<dbReference type="EMBL" id="AP021858">
    <property type="protein sequence ID" value="BBO24846.1"/>
    <property type="molecule type" value="Genomic_DNA"/>
</dbReference>
<dbReference type="Proteomes" id="UP000662873">
    <property type="component" value="Chromosome"/>
</dbReference>
<keyword evidence="2" id="KW-1003">Cell membrane</keyword>
<feature type="transmembrane region" description="Helical" evidence="6">
    <location>
        <begin position="56"/>
        <end position="78"/>
    </location>
</feature>
<evidence type="ECO:0000256" key="4">
    <source>
        <dbReference type="ARBA" id="ARBA00022989"/>
    </source>
</evidence>
<evidence type="ECO:0000313" key="8">
    <source>
        <dbReference type="Proteomes" id="UP000662873"/>
    </source>
</evidence>
<name>A0A809S6R0_9BACT</name>
<feature type="transmembrane region" description="Helical" evidence="6">
    <location>
        <begin position="208"/>
        <end position="235"/>
    </location>
</feature>
<dbReference type="KEGG" id="npy:NPRO_24410"/>
<evidence type="ECO:0000256" key="3">
    <source>
        <dbReference type="ARBA" id="ARBA00022692"/>
    </source>
</evidence>
<reference evidence="7" key="1">
    <citation type="journal article" name="DNA Res.">
        <title>The physiological potential of anammox bacteria as revealed by their core genome structure.</title>
        <authorList>
            <person name="Okubo T."/>
            <person name="Toyoda A."/>
            <person name="Fukuhara K."/>
            <person name="Uchiyama I."/>
            <person name="Harigaya Y."/>
            <person name="Kuroiwa M."/>
            <person name="Suzuki T."/>
            <person name="Murakami Y."/>
            <person name="Suwa Y."/>
            <person name="Takami H."/>
        </authorList>
    </citation>
    <scope>NUCLEOTIDE SEQUENCE</scope>
    <source>
        <strain evidence="7">317325-2</strain>
    </source>
</reference>
<dbReference type="CDD" id="cd06580">
    <property type="entry name" value="TM_PBP1_transp_TpRbsC_like"/>
    <property type="match status" value="1"/>
</dbReference>
<dbReference type="Pfam" id="PF02653">
    <property type="entry name" value="BPD_transp_2"/>
    <property type="match status" value="1"/>
</dbReference>
<evidence type="ECO:0000313" key="7">
    <source>
        <dbReference type="EMBL" id="BBO24846.1"/>
    </source>
</evidence>
<evidence type="ECO:0000256" key="2">
    <source>
        <dbReference type="ARBA" id="ARBA00022475"/>
    </source>
</evidence>
<dbReference type="PANTHER" id="PTHR43370">
    <property type="entry name" value="SUGAR ABC TRANSPORTER INTEGRAL MEMBRANE PROTEIN-RELATED"/>
    <property type="match status" value="1"/>
</dbReference>
<feature type="transmembrane region" description="Helical" evidence="6">
    <location>
        <begin position="84"/>
        <end position="103"/>
    </location>
</feature>
<dbReference type="AlphaFoldDB" id="A0A809S6R0"/>